<reference evidence="1" key="1">
    <citation type="submission" date="2013-05" db="EMBL/GenBank/DDBJ databases">
        <authorList>
            <person name="Yim A.K.Y."/>
            <person name="Chan T.F."/>
            <person name="Ji K.M."/>
            <person name="Liu X.Y."/>
            <person name="Zhou J.W."/>
            <person name="Li R.Q."/>
            <person name="Yang K.Y."/>
            <person name="Li J."/>
            <person name="Li M."/>
            <person name="Law P.T.W."/>
            <person name="Wu Y.L."/>
            <person name="Cai Z.L."/>
            <person name="Qin H."/>
            <person name="Bao Y."/>
            <person name="Leung R.K.K."/>
            <person name="Ng P.K.S."/>
            <person name="Zou J."/>
            <person name="Zhong X.J."/>
            <person name="Ran P.X."/>
            <person name="Zhong N.S."/>
            <person name="Liu Z.G."/>
            <person name="Tsui S.K.W."/>
        </authorList>
    </citation>
    <scope>NUCLEOTIDE SEQUENCE</scope>
    <source>
        <strain evidence="1">Derf</strain>
        <tissue evidence="1">Whole organism</tissue>
    </source>
</reference>
<dbReference type="AlphaFoldDB" id="A0A922HMR9"/>
<keyword evidence="2" id="KW-1185">Reference proteome</keyword>
<reference evidence="1" key="2">
    <citation type="journal article" date="2022" name="Res Sq">
        <title>Comparative Genomics Reveals Insights into the Divergent Evolution of Astigmatic Mites and Household Pest Adaptations.</title>
        <authorList>
            <person name="Xiong Q."/>
            <person name="Wan A.T.-Y."/>
            <person name="Liu X.-Y."/>
            <person name="Fung C.S.-H."/>
            <person name="Xiao X."/>
            <person name="Malainual N."/>
            <person name="Hou J."/>
            <person name="Wang L."/>
            <person name="Wang M."/>
            <person name="Yang K."/>
            <person name="Cui Y."/>
            <person name="Leung E."/>
            <person name="Nong W."/>
            <person name="Shin S.-K."/>
            <person name="Au S."/>
            <person name="Jeong K.Y."/>
            <person name="Chew F.T."/>
            <person name="Hui J."/>
            <person name="Leung T.F."/>
            <person name="Tungtrongchitr A."/>
            <person name="Zhong N."/>
            <person name="Liu Z."/>
            <person name="Tsui S."/>
        </authorList>
    </citation>
    <scope>NUCLEOTIDE SEQUENCE</scope>
    <source>
        <strain evidence="1">Derf</strain>
        <tissue evidence="1">Whole organism</tissue>
    </source>
</reference>
<sequence>MKFHFFKKLAQMSRKNFSPLEFVFLWATWSIPKQQQQKQQQQQQQKKKKKDSDLNELNILFPLRTELNMN</sequence>
<evidence type="ECO:0000313" key="2">
    <source>
        <dbReference type="Proteomes" id="UP000790347"/>
    </source>
</evidence>
<gene>
    <name evidence="1" type="ORF">DERF_015776</name>
</gene>
<proteinExistence type="predicted"/>
<protein>
    <submittedName>
        <fullName evidence="1">Uncharacterized protein</fullName>
    </submittedName>
</protein>
<name>A0A922HMR9_DERFA</name>
<dbReference type="Proteomes" id="UP000790347">
    <property type="component" value="Unassembled WGS sequence"/>
</dbReference>
<evidence type="ECO:0000313" key="1">
    <source>
        <dbReference type="EMBL" id="KAH9491039.1"/>
    </source>
</evidence>
<dbReference type="EMBL" id="ASGP02000009">
    <property type="protein sequence ID" value="KAH9491039.1"/>
    <property type="molecule type" value="Genomic_DNA"/>
</dbReference>
<organism evidence="1 2">
    <name type="scientific">Dermatophagoides farinae</name>
    <name type="common">American house dust mite</name>
    <dbReference type="NCBI Taxonomy" id="6954"/>
    <lineage>
        <taxon>Eukaryota</taxon>
        <taxon>Metazoa</taxon>
        <taxon>Ecdysozoa</taxon>
        <taxon>Arthropoda</taxon>
        <taxon>Chelicerata</taxon>
        <taxon>Arachnida</taxon>
        <taxon>Acari</taxon>
        <taxon>Acariformes</taxon>
        <taxon>Sarcoptiformes</taxon>
        <taxon>Astigmata</taxon>
        <taxon>Psoroptidia</taxon>
        <taxon>Analgoidea</taxon>
        <taxon>Pyroglyphidae</taxon>
        <taxon>Dermatophagoidinae</taxon>
        <taxon>Dermatophagoides</taxon>
    </lineage>
</organism>
<accession>A0A922HMR9</accession>
<comment type="caution">
    <text evidence="1">The sequence shown here is derived from an EMBL/GenBank/DDBJ whole genome shotgun (WGS) entry which is preliminary data.</text>
</comment>